<evidence type="ECO:0000259" key="1">
    <source>
        <dbReference type="Pfam" id="PF13843"/>
    </source>
</evidence>
<dbReference type="InterPro" id="IPR029526">
    <property type="entry name" value="PGBD"/>
</dbReference>
<keyword evidence="3" id="KW-1185">Reference proteome</keyword>
<dbReference type="InterPro" id="IPR052638">
    <property type="entry name" value="PiggyBac_TE-derived"/>
</dbReference>
<evidence type="ECO:0000313" key="3">
    <source>
        <dbReference type="Proteomes" id="UP001153954"/>
    </source>
</evidence>
<dbReference type="AlphaFoldDB" id="A0AAU9VFG7"/>
<dbReference type="Proteomes" id="UP001153954">
    <property type="component" value="Unassembled WGS sequence"/>
</dbReference>
<evidence type="ECO:0000313" key="2">
    <source>
        <dbReference type="EMBL" id="CAH2109194.1"/>
    </source>
</evidence>
<organism evidence="2 3">
    <name type="scientific">Euphydryas editha</name>
    <name type="common">Edith's checkerspot</name>
    <dbReference type="NCBI Taxonomy" id="104508"/>
    <lineage>
        <taxon>Eukaryota</taxon>
        <taxon>Metazoa</taxon>
        <taxon>Ecdysozoa</taxon>
        <taxon>Arthropoda</taxon>
        <taxon>Hexapoda</taxon>
        <taxon>Insecta</taxon>
        <taxon>Pterygota</taxon>
        <taxon>Neoptera</taxon>
        <taxon>Endopterygota</taxon>
        <taxon>Lepidoptera</taxon>
        <taxon>Glossata</taxon>
        <taxon>Ditrysia</taxon>
        <taxon>Papilionoidea</taxon>
        <taxon>Nymphalidae</taxon>
        <taxon>Nymphalinae</taxon>
        <taxon>Euphydryas</taxon>
    </lineage>
</organism>
<gene>
    <name evidence="2" type="ORF">EEDITHA_LOCUS23055</name>
</gene>
<dbReference type="Pfam" id="PF13843">
    <property type="entry name" value="DDE_Tnp_1_7"/>
    <property type="match status" value="1"/>
</dbReference>
<reference evidence="2" key="1">
    <citation type="submission" date="2022-03" db="EMBL/GenBank/DDBJ databases">
        <authorList>
            <person name="Tunstrom K."/>
        </authorList>
    </citation>
    <scope>NUCLEOTIDE SEQUENCE</scope>
</reference>
<comment type="caution">
    <text evidence="2">The sequence shown here is derived from an EMBL/GenBank/DDBJ whole genome shotgun (WGS) entry which is preliminary data.</text>
</comment>
<dbReference type="GO" id="GO:0043565">
    <property type="term" value="F:sequence-specific DNA binding"/>
    <property type="evidence" value="ECO:0007669"/>
    <property type="project" value="TreeGrafter"/>
</dbReference>
<name>A0AAU9VFG7_EUPED</name>
<proteinExistence type="predicted"/>
<feature type="domain" description="PiggyBac transposable element-derived protein" evidence="1">
    <location>
        <begin position="38"/>
        <end position="97"/>
    </location>
</feature>
<dbReference type="PANTHER" id="PTHR47055:SF3">
    <property type="entry name" value="PHORBOL-ESTER_DAG-TYPE DOMAIN-CONTAINING PROTEIN"/>
    <property type="match status" value="1"/>
</dbReference>
<dbReference type="PANTHER" id="PTHR47055">
    <property type="entry name" value="DDE_TNP_1_7 DOMAIN-CONTAINING PROTEIN"/>
    <property type="match status" value="1"/>
</dbReference>
<accession>A0AAU9VFG7</accession>
<dbReference type="EMBL" id="CAKOGL010000064">
    <property type="protein sequence ID" value="CAH2109194.1"/>
    <property type="molecule type" value="Genomic_DNA"/>
</dbReference>
<protein>
    <recommendedName>
        <fullName evidence="1">PiggyBac transposable element-derived protein domain-containing protein</fullName>
    </recommendedName>
</protein>
<sequence>MGRKKVNSVYHYFDYDEVTKTSKCRMENCRQILRFGIFSHNLSIDEEMVPYFGRHGYKMFIKGKPVRFGFKLWCLCSSNGYLYQFIPYGGKNSNVARNDLGLGENK</sequence>